<accession>A0A3P2RDQ4</accession>
<dbReference type="InterPro" id="IPR036390">
    <property type="entry name" value="WH_DNA-bd_sf"/>
</dbReference>
<evidence type="ECO:0000313" key="5">
    <source>
        <dbReference type="EMBL" id="RRG18754.1"/>
    </source>
</evidence>
<dbReference type="EMBL" id="RHGY01000001">
    <property type="protein sequence ID" value="RRG18754.1"/>
    <property type="molecule type" value="Genomic_DNA"/>
</dbReference>
<dbReference type="RefSeq" id="WP_124942693.1">
    <property type="nucleotide sequence ID" value="NZ_RHGY01000001.1"/>
</dbReference>
<evidence type="ECO:0000256" key="3">
    <source>
        <dbReference type="ARBA" id="ARBA00023163"/>
    </source>
</evidence>
<keyword evidence="1" id="KW-0805">Transcription regulation</keyword>
<keyword evidence="2" id="KW-0238">DNA-binding</keyword>
<name>A0A3P2RDQ4_WEIVI</name>
<evidence type="ECO:0000256" key="1">
    <source>
        <dbReference type="ARBA" id="ARBA00023015"/>
    </source>
</evidence>
<evidence type="ECO:0000259" key="4">
    <source>
        <dbReference type="PROSITE" id="PS50995"/>
    </source>
</evidence>
<sequence>MIEPTNGQMIDGLIHQIVFQEQANMDDVLMHANVNVNAHQMMILTYIEENPGVIQKDIVTMLNRTPATVSAVLTKLEKAGLLERKTPADNSRNKQLFVAPEARNLITDFRVTRNELASTMVSELNETEQATLIQLLQKLV</sequence>
<dbReference type="Proteomes" id="UP000275836">
    <property type="component" value="Unassembled WGS sequence"/>
</dbReference>
<evidence type="ECO:0000313" key="6">
    <source>
        <dbReference type="Proteomes" id="UP000275836"/>
    </source>
</evidence>
<dbReference type="SMART" id="SM00347">
    <property type="entry name" value="HTH_MARR"/>
    <property type="match status" value="1"/>
</dbReference>
<proteinExistence type="predicted"/>
<evidence type="ECO:0000256" key="2">
    <source>
        <dbReference type="ARBA" id="ARBA00023125"/>
    </source>
</evidence>
<dbReference type="PANTHER" id="PTHR42756:SF1">
    <property type="entry name" value="TRANSCRIPTIONAL REPRESSOR OF EMRAB OPERON"/>
    <property type="match status" value="1"/>
</dbReference>
<dbReference type="PROSITE" id="PS50995">
    <property type="entry name" value="HTH_MARR_2"/>
    <property type="match status" value="1"/>
</dbReference>
<protein>
    <submittedName>
        <fullName evidence="5">MarR family transcriptional regulator</fullName>
    </submittedName>
</protein>
<dbReference type="PRINTS" id="PR00598">
    <property type="entry name" value="HTHMARR"/>
</dbReference>
<dbReference type="AlphaFoldDB" id="A0A3P2RDQ4"/>
<dbReference type="InterPro" id="IPR036388">
    <property type="entry name" value="WH-like_DNA-bd_sf"/>
</dbReference>
<dbReference type="OrthoDB" id="2612963at2"/>
<gene>
    <name evidence="5" type="ORF">D3P96_01865</name>
</gene>
<reference evidence="5 6" key="1">
    <citation type="submission" date="2018-10" db="EMBL/GenBank/DDBJ databases">
        <title>Draft genome sequence of Weissella viridescens UCO-SMC3.</title>
        <authorList>
            <person name="Garcia-Cancino A."/>
            <person name="Espinoza-Monje M."/>
            <person name="Albarracin L."/>
            <person name="Garcia-Castillo V."/>
            <person name="Campos-Martin J."/>
            <person name="Nakano Y."/>
            <person name="Guitierrez-Zamorano C."/>
            <person name="Ikeda-Ohtsubo W."/>
            <person name="Morita H."/>
            <person name="Kitazawa H."/>
            <person name="Villena J."/>
        </authorList>
    </citation>
    <scope>NUCLEOTIDE SEQUENCE [LARGE SCALE GENOMIC DNA]</scope>
    <source>
        <strain evidence="5 6">UCO-SMC3</strain>
    </source>
</reference>
<organism evidence="5 6">
    <name type="scientific">Weissella viridescens</name>
    <name type="common">Lactobacillus viridescens</name>
    <dbReference type="NCBI Taxonomy" id="1629"/>
    <lineage>
        <taxon>Bacteria</taxon>
        <taxon>Bacillati</taxon>
        <taxon>Bacillota</taxon>
        <taxon>Bacilli</taxon>
        <taxon>Lactobacillales</taxon>
        <taxon>Lactobacillaceae</taxon>
        <taxon>Weissella</taxon>
    </lineage>
</organism>
<dbReference type="PANTHER" id="PTHR42756">
    <property type="entry name" value="TRANSCRIPTIONAL REGULATOR, MARR"/>
    <property type="match status" value="1"/>
</dbReference>
<dbReference type="GO" id="GO:0003677">
    <property type="term" value="F:DNA binding"/>
    <property type="evidence" value="ECO:0007669"/>
    <property type="project" value="UniProtKB-KW"/>
</dbReference>
<dbReference type="Gene3D" id="1.10.10.10">
    <property type="entry name" value="Winged helix-like DNA-binding domain superfamily/Winged helix DNA-binding domain"/>
    <property type="match status" value="1"/>
</dbReference>
<dbReference type="Pfam" id="PF01047">
    <property type="entry name" value="MarR"/>
    <property type="match status" value="1"/>
</dbReference>
<keyword evidence="3" id="KW-0804">Transcription</keyword>
<dbReference type="InterPro" id="IPR000835">
    <property type="entry name" value="HTH_MarR-typ"/>
</dbReference>
<comment type="caution">
    <text evidence="5">The sequence shown here is derived from an EMBL/GenBank/DDBJ whole genome shotgun (WGS) entry which is preliminary data.</text>
</comment>
<dbReference type="SUPFAM" id="SSF46785">
    <property type="entry name" value="Winged helix' DNA-binding domain"/>
    <property type="match status" value="1"/>
</dbReference>
<dbReference type="GO" id="GO:0003700">
    <property type="term" value="F:DNA-binding transcription factor activity"/>
    <property type="evidence" value="ECO:0007669"/>
    <property type="project" value="InterPro"/>
</dbReference>
<feature type="domain" description="HTH marR-type" evidence="4">
    <location>
        <begin position="1"/>
        <end position="140"/>
    </location>
</feature>